<feature type="compositionally biased region" description="Acidic residues" evidence="1">
    <location>
        <begin position="14"/>
        <end position="24"/>
    </location>
</feature>
<feature type="compositionally biased region" description="Polar residues" evidence="1">
    <location>
        <begin position="1"/>
        <end position="11"/>
    </location>
</feature>
<gene>
    <name evidence="2" type="ORF">DUNSADRAFT_5709</name>
</gene>
<keyword evidence="3" id="KW-1185">Reference proteome</keyword>
<feature type="compositionally biased region" description="Polar residues" evidence="1">
    <location>
        <begin position="166"/>
        <end position="179"/>
    </location>
</feature>
<accession>A0ABQ7GPR1</accession>
<evidence type="ECO:0000313" key="2">
    <source>
        <dbReference type="EMBL" id="KAF5836592.1"/>
    </source>
</evidence>
<evidence type="ECO:0008006" key="4">
    <source>
        <dbReference type="Google" id="ProtNLM"/>
    </source>
</evidence>
<evidence type="ECO:0000313" key="3">
    <source>
        <dbReference type="Proteomes" id="UP000815325"/>
    </source>
</evidence>
<feature type="compositionally biased region" description="Basic and acidic residues" evidence="1">
    <location>
        <begin position="225"/>
        <end position="234"/>
    </location>
</feature>
<feature type="compositionally biased region" description="Low complexity" evidence="1">
    <location>
        <begin position="156"/>
        <end position="165"/>
    </location>
</feature>
<feature type="compositionally biased region" description="Polar residues" evidence="1">
    <location>
        <begin position="122"/>
        <end position="134"/>
    </location>
</feature>
<feature type="compositionally biased region" description="Polar residues" evidence="1">
    <location>
        <begin position="191"/>
        <end position="200"/>
    </location>
</feature>
<feature type="compositionally biased region" description="Polar residues" evidence="1">
    <location>
        <begin position="54"/>
        <end position="70"/>
    </location>
</feature>
<organism evidence="2 3">
    <name type="scientific">Dunaliella salina</name>
    <name type="common">Green alga</name>
    <name type="synonym">Protococcus salinus</name>
    <dbReference type="NCBI Taxonomy" id="3046"/>
    <lineage>
        <taxon>Eukaryota</taxon>
        <taxon>Viridiplantae</taxon>
        <taxon>Chlorophyta</taxon>
        <taxon>core chlorophytes</taxon>
        <taxon>Chlorophyceae</taxon>
        <taxon>CS clade</taxon>
        <taxon>Chlamydomonadales</taxon>
        <taxon>Dunaliellaceae</taxon>
        <taxon>Dunaliella</taxon>
    </lineage>
</organism>
<protein>
    <recommendedName>
        <fullName evidence="4">Encoded protein</fullName>
    </recommendedName>
</protein>
<evidence type="ECO:0000256" key="1">
    <source>
        <dbReference type="SAM" id="MobiDB-lite"/>
    </source>
</evidence>
<comment type="caution">
    <text evidence="2">The sequence shown here is derived from an EMBL/GenBank/DDBJ whole genome shotgun (WGS) entry which is preliminary data.</text>
</comment>
<proteinExistence type="predicted"/>
<name>A0ABQ7GPR1_DUNSA</name>
<dbReference type="Proteomes" id="UP000815325">
    <property type="component" value="Unassembled WGS sequence"/>
</dbReference>
<feature type="region of interest" description="Disordered" evidence="1">
    <location>
        <begin position="1"/>
        <end position="331"/>
    </location>
</feature>
<sequence length="331" mass="34816">MAQSGSEFSGLSSIDEEPGDESGDEPSLRPEPVPAARTPVPQPKSQSPEKSESIEFNSGDISGSRPQSRNGTDEKPAQGSRPQSRNGMGGKPAQQDESPATIGFSSFAGLESSDLGDKTTHSRNLGSSAESGQQAPPHMKEDLATHAPGRPPTSPGPSSGQTSPSAQFSGRTSPAPYSSQHDEVSYGGSGFSTPRRSQSPAGAAADAAMSKHQEEGGPPNRWRGSKGDDVEPKPRSSGGSQHSHKQQEGTQSVHQLDPTAQPANQEEQSQDHHHHQQQQQQQQQQHKKGVAITTLEAPSSMDLASGPHPAAIDSPRAESRKNCLPCDDSQP</sequence>
<dbReference type="EMBL" id="MU069653">
    <property type="protein sequence ID" value="KAF5836592.1"/>
    <property type="molecule type" value="Genomic_DNA"/>
</dbReference>
<reference evidence="2" key="1">
    <citation type="submission" date="2017-08" db="EMBL/GenBank/DDBJ databases">
        <authorList>
            <person name="Polle J.E."/>
            <person name="Barry K."/>
            <person name="Cushman J."/>
            <person name="Schmutz J."/>
            <person name="Tran D."/>
            <person name="Hathwaick L.T."/>
            <person name="Yim W.C."/>
            <person name="Jenkins J."/>
            <person name="Mckie-Krisberg Z.M."/>
            <person name="Prochnik S."/>
            <person name="Lindquist E."/>
            <person name="Dockter R.B."/>
            <person name="Adam C."/>
            <person name="Molina H."/>
            <person name="Bunkerborg J."/>
            <person name="Jin E."/>
            <person name="Buchheim M."/>
            <person name="Magnuson J."/>
        </authorList>
    </citation>
    <scope>NUCLEOTIDE SEQUENCE</scope>
    <source>
        <strain evidence="2">CCAP 19/18</strain>
    </source>
</reference>